<dbReference type="InterPro" id="IPR000594">
    <property type="entry name" value="ThiF_NAD_FAD-bd"/>
</dbReference>
<dbReference type="AlphaFoldDB" id="A0A4Y7RSC9"/>
<dbReference type="InterPro" id="IPR045886">
    <property type="entry name" value="ThiF/MoeB/HesA"/>
</dbReference>
<evidence type="ECO:0000313" key="5">
    <source>
        <dbReference type="EMBL" id="TEB11666.1"/>
    </source>
</evidence>
<name>A0A4Y7RSC9_9FIRM</name>
<dbReference type="NCBIfam" id="NF004281">
    <property type="entry name" value="PRK05690.1"/>
    <property type="match status" value="1"/>
</dbReference>
<proteinExistence type="predicted"/>
<accession>A0A4Y7RSC9</accession>
<sequence>MLAGLSFTDDQIVRYTRHIILPGVGSSGQKKINAGRALLIGAGGLGSPVAYYLAAAGVGTLGIIDDDVVDLSNLQRQILYFTADVGKSKAVSAREKLTALNPDCTVVAYQERLTASNVMEIIKEYDVVVDCTDNFSTRFLANDACVMAKKPLFHGAVLQFLGHVLTVLPGEGPCYRCVFQVPPPGFTQTCSQVGLLGVLPGTIGLIQATEVLKYFLGIGDLLVGKMLTYNALSMEFSKFDVRKKPDCPVCGINQTHIKMEDCEQKVL</sequence>
<dbReference type="GO" id="GO:0004792">
    <property type="term" value="F:thiosulfate-cyanide sulfurtransferase activity"/>
    <property type="evidence" value="ECO:0007669"/>
    <property type="project" value="TreeGrafter"/>
</dbReference>
<dbReference type="SUPFAM" id="SSF69572">
    <property type="entry name" value="Activating enzymes of the ubiquitin-like proteins"/>
    <property type="match status" value="1"/>
</dbReference>
<dbReference type="GO" id="GO:0016779">
    <property type="term" value="F:nucleotidyltransferase activity"/>
    <property type="evidence" value="ECO:0007669"/>
    <property type="project" value="UniProtKB-KW"/>
</dbReference>
<dbReference type="FunFam" id="3.40.50.720:FF:000033">
    <property type="entry name" value="Adenylyltransferase and sulfurtransferase MOCS3"/>
    <property type="match status" value="1"/>
</dbReference>
<evidence type="ECO:0000256" key="1">
    <source>
        <dbReference type="ARBA" id="ARBA00022679"/>
    </source>
</evidence>
<keyword evidence="6" id="KW-1185">Reference proteome</keyword>
<keyword evidence="5" id="KW-0548">Nucleotidyltransferase</keyword>
<dbReference type="Gene3D" id="3.40.50.720">
    <property type="entry name" value="NAD(P)-binding Rossmann-like Domain"/>
    <property type="match status" value="1"/>
</dbReference>
<protein>
    <submittedName>
        <fullName evidence="5">Putative adenylyltransferase/sulfurtransferase MoeZ</fullName>
    </submittedName>
</protein>
<dbReference type="EMBL" id="QFFZ01000012">
    <property type="protein sequence ID" value="TEB11666.1"/>
    <property type="molecule type" value="Genomic_DNA"/>
</dbReference>
<dbReference type="Pfam" id="PF00899">
    <property type="entry name" value="ThiF"/>
    <property type="match status" value="1"/>
</dbReference>
<reference evidence="5 6" key="1">
    <citation type="journal article" date="2018" name="Environ. Microbiol.">
        <title>Novel energy conservation strategies and behaviour of Pelotomaculum schinkii driving syntrophic propionate catabolism.</title>
        <authorList>
            <person name="Hidalgo-Ahumada C.A.P."/>
            <person name="Nobu M.K."/>
            <person name="Narihiro T."/>
            <person name="Tamaki H."/>
            <person name="Liu W.T."/>
            <person name="Kamagata Y."/>
            <person name="Stams A.J.M."/>
            <person name="Imachi H."/>
            <person name="Sousa D.Z."/>
        </authorList>
    </citation>
    <scope>NUCLEOTIDE SEQUENCE [LARGE SCALE GENOMIC DNA]</scope>
    <source>
        <strain evidence="5 6">MGP</strain>
    </source>
</reference>
<feature type="domain" description="THIF-type NAD/FAD binding fold" evidence="4">
    <location>
        <begin position="15"/>
        <end position="249"/>
    </location>
</feature>
<evidence type="ECO:0000256" key="3">
    <source>
        <dbReference type="ARBA" id="ARBA00022840"/>
    </source>
</evidence>
<comment type="caution">
    <text evidence="5">The sequence shown here is derived from an EMBL/GenBank/DDBJ whole genome shotgun (WGS) entry which is preliminary data.</text>
</comment>
<organism evidence="5 6">
    <name type="scientific">Pelotomaculum propionicicum</name>
    <dbReference type="NCBI Taxonomy" id="258475"/>
    <lineage>
        <taxon>Bacteria</taxon>
        <taxon>Bacillati</taxon>
        <taxon>Bacillota</taxon>
        <taxon>Clostridia</taxon>
        <taxon>Eubacteriales</taxon>
        <taxon>Desulfotomaculaceae</taxon>
        <taxon>Pelotomaculum</taxon>
    </lineage>
</organism>
<dbReference type="PANTHER" id="PTHR10953">
    <property type="entry name" value="UBIQUITIN-ACTIVATING ENZYME E1"/>
    <property type="match status" value="1"/>
</dbReference>
<evidence type="ECO:0000313" key="6">
    <source>
        <dbReference type="Proteomes" id="UP000297597"/>
    </source>
</evidence>
<keyword evidence="3" id="KW-0067">ATP-binding</keyword>
<evidence type="ECO:0000259" key="4">
    <source>
        <dbReference type="Pfam" id="PF00899"/>
    </source>
</evidence>
<keyword evidence="1 5" id="KW-0808">Transferase</keyword>
<dbReference type="GO" id="GO:0008146">
    <property type="term" value="F:sulfotransferase activity"/>
    <property type="evidence" value="ECO:0007669"/>
    <property type="project" value="TreeGrafter"/>
</dbReference>
<dbReference type="PANTHER" id="PTHR10953:SF102">
    <property type="entry name" value="ADENYLYLTRANSFERASE AND SULFURTRANSFERASE MOCS3"/>
    <property type="match status" value="1"/>
</dbReference>
<dbReference type="GO" id="GO:0005829">
    <property type="term" value="C:cytosol"/>
    <property type="evidence" value="ECO:0007669"/>
    <property type="project" value="TreeGrafter"/>
</dbReference>
<dbReference type="InterPro" id="IPR035985">
    <property type="entry name" value="Ubiquitin-activating_enz"/>
</dbReference>
<dbReference type="GO" id="GO:0005524">
    <property type="term" value="F:ATP binding"/>
    <property type="evidence" value="ECO:0007669"/>
    <property type="project" value="UniProtKB-KW"/>
</dbReference>
<keyword evidence="2" id="KW-0547">Nucleotide-binding</keyword>
<gene>
    <name evidence="5" type="primary">moeZ_2</name>
    <name evidence="5" type="ORF">Pmgp_01462</name>
</gene>
<dbReference type="Proteomes" id="UP000297597">
    <property type="component" value="Unassembled WGS sequence"/>
</dbReference>
<dbReference type="GO" id="GO:0008641">
    <property type="term" value="F:ubiquitin-like modifier activating enzyme activity"/>
    <property type="evidence" value="ECO:0007669"/>
    <property type="project" value="InterPro"/>
</dbReference>
<evidence type="ECO:0000256" key="2">
    <source>
        <dbReference type="ARBA" id="ARBA00022741"/>
    </source>
</evidence>
<dbReference type="CDD" id="cd00757">
    <property type="entry name" value="ThiF_MoeB_HesA_family"/>
    <property type="match status" value="1"/>
</dbReference>